<gene>
    <name evidence="2" type="ORF">SLS60_001508</name>
</gene>
<dbReference type="InterPro" id="IPR001810">
    <property type="entry name" value="F-box_dom"/>
</dbReference>
<evidence type="ECO:0000313" key="2">
    <source>
        <dbReference type="EMBL" id="KAL1613276.1"/>
    </source>
</evidence>
<dbReference type="PROSITE" id="PS50181">
    <property type="entry name" value="FBOX"/>
    <property type="match status" value="1"/>
</dbReference>
<dbReference type="Pfam" id="PF00646">
    <property type="entry name" value="F-box"/>
    <property type="match status" value="1"/>
</dbReference>
<accession>A0ABR3S9A7</accession>
<keyword evidence="3" id="KW-1185">Reference proteome</keyword>
<proteinExistence type="predicted"/>
<evidence type="ECO:0000313" key="3">
    <source>
        <dbReference type="Proteomes" id="UP001521785"/>
    </source>
</evidence>
<dbReference type="Proteomes" id="UP001521785">
    <property type="component" value="Unassembled WGS sequence"/>
</dbReference>
<feature type="domain" description="F-box" evidence="1">
    <location>
        <begin position="1"/>
        <end position="57"/>
    </location>
</feature>
<name>A0ABR3S9A7_9PLEO</name>
<sequence>MPNSLPFPTELQILIFQHVTLIDLFSLRFVSRQISELIGSHINAIAPSIASKVFSQAKRMLRVAPEEPLDFAWLKSLVPKYLAAVMLDRFVLATHYPGRTRCIPAESDFGDGLREGLVKGIRVWKDLANISKDIYALPNEVVFSKTSGKNILRFLTSPVTQMAKSATEHRENLILQRRIEYLQQKTPGDLGYFKIAMFLVHSAFRTKHDKVISGTERMYDGPDHFDWFVKEWRSDPQNRVLEEGNSWANWAILHEGPWLFYQQWSPENSTSPHIARGKMLSMWREQGPEDAKIRRNAVIRLRDEFFKDGFHRPSDDRLNEPLEVFAQIDSGELSRVRGKEPLPHIWMDDVSYFINFQDDTQPRRRQHVHSVLERPFD</sequence>
<protein>
    <recommendedName>
        <fullName evidence="1">F-box domain-containing protein</fullName>
    </recommendedName>
</protein>
<organism evidence="2 3">
    <name type="scientific">Paraconiothyrium brasiliense</name>
    <dbReference type="NCBI Taxonomy" id="300254"/>
    <lineage>
        <taxon>Eukaryota</taxon>
        <taxon>Fungi</taxon>
        <taxon>Dikarya</taxon>
        <taxon>Ascomycota</taxon>
        <taxon>Pezizomycotina</taxon>
        <taxon>Dothideomycetes</taxon>
        <taxon>Pleosporomycetidae</taxon>
        <taxon>Pleosporales</taxon>
        <taxon>Massarineae</taxon>
        <taxon>Didymosphaeriaceae</taxon>
        <taxon>Paraconiothyrium</taxon>
    </lineage>
</organism>
<evidence type="ECO:0000259" key="1">
    <source>
        <dbReference type="PROSITE" id="PS50181"/>
    </source>
</evidence>
<comment type="caution">
    <text evidence="2">The sequence shown here is derived from an EMBL/GenBank/DDBJ whole genome shotgun (WGS) entry which is preliminary data.</text>
</comment>
<dbReference type="EMBL" id="JAKJXO020000001">
    <property type="protein sequence ID" value="KAL1613276.1"/>
    <property type="molecule type" value="Genomic_DNA"/>
</dbReference>
<dbReference type="CDD" id="cd09917">
    <property type="entry name" value="F-box_SF"/>
    <property type="match status" value="1"/>
</dbReference>
<reference evidence="2 3" key="1">
    <citation type="submission" date="2024-02" db="EMBL/GenBank/DDBJ databases">
        <title>De novo assembly and annotation of 12 fungi associated with fruit tree decline syndrome in Ontario, Canada.</title>
        <authorList>
            <person name="Sulman M."/>
            <person name="Ellouze W."/>
            <person name="Ilyukhin E."/>
        </authorList>
    </citation>
    <scope>NUCLEOTIDE SEQUENCE [LARGE SCALE GENOMIC DNA]</scope>
    <source>
        <strain evidence="2 3">M42-189</strain>
    </source>
</reference>